<protein>
    <recommendedName>
        <fullName evidence="2">Nephrocystin 3-like N-terminal domain-containing protein</fullName>
    </recommendedName>
</protein>
<organism evidence="3 4">
    <name type="scientific">Dendryphion nanum</name>
    <dbReference type="NCBI Taxonomy" id="256645"/>
    <lineage>
        <taxon>Eukaryota</taxon>
        <taxon>Fungi</taxon>
        <taxon>Dikarya</taxon>
        <taxon>Ascomycota</taxon>
        <taxon>Pezizomycotina</taxon>
        <taxon>Dothideomycetes</taxon>
        <taxon>Pleosporomycetidae</taxon>
        <taxon>Pleosporales</taxon>
        <taxon>Torulaceae</taxon>
        <taxon>Dendryphion</taxon>
    </lineage>
</organism>
<dbReference type="PANTHER" id="PTHR10039:SF16">
    <property type="entry name" value="GPI INOSITOL-DEACYLASE"/>
    <property type="match status" value="1"/>
</dbReference>
<reference evidence="3" key="1">
    <citation type="journal article" date="2021" name="Nat. Commun.">
        <title>Genetic determinants of endophytism in the Arabidopsis root mycobiome.</title>
        <authorList>
            <person name="Mesny F."/>
            <person name="Miyauchi S."/>
            <person name="Thiergart T."/>
            <person name="Pickel B."/>
            <person name="Atanasova L."/>
            <person name="Karlsson M."/>
            <person name="Huettel B."/>
            <person name="Barry K.W."/>
            <person name="Haridas S."/>
            <person name="Chen C."/>
            <person name="Bauer D."/>
            <person name="Andreopoulos W."/>
            <person name="Pangilinan J."/>
            <person name="LaButti K."/>
            <person name="Riley R."/>
            <person name="Lipzen A."/>
            <person name="Clum A."/>
            <person name="Drula E."/>
            <person name="Henrissat B."/>
            <person name="Kohler A."/>
            <person name="Grigoriev I.V."/>
            <person name="Martin F.M."/>
            <person name="Hacquard S."/>
        </authorList>
    </citation>
    <scope>NUCLEOTIDE SEQUENCE</scope>
    <source>
        <strain evidence="3">MPI-CAGE-CH-0243</strain>
    </source>
</reference>
<dbReference type="PANTHER" id="PTHR10039">
    <property type="entry name" value="AMELOGENIN"/>
    <property type="match status" value="1"/>
</dbReference>
<feature type="domain" description="Nephrocystin 3-like N-terminal" evidence="2">
    <location>
        <begin position="114"/>
        <end position="198"/>
    </location>
</feature>
<dbReference type="EMBL" id="JAGMWT010000029">
    <property type="protein sequence ID" value="KAH7110138.1"/>
    <property type="molecule type" value="Genomic_DNA"/>
</dbReference>
<keyword evidence="1" id="KW-0677">Repeat</keyword>
<dbReference type="Pfam" id="PF24883">
    <property type="entry name" value="NPHP3_N"/>
    <property type="match status" value="1"/>
</dbReference>
<comment type="caution">
    <text evidence="3">The sequence shown here is derived from an EMBL/GenBank/DDBJ whole genome shotgun (WGS) entry which is preliminary data.</text>
</comment>
<dbReference type="InterPro" id="IPR056884">
    <property type="entry name" value="NPHP3-like_N"/>
</dbReference>
<keyword evidence="4" id="KW-1185">Reference proteome</keyword>
<dbReference type="Proteomes" id="UP000700596">
    <property type="component" value="Unassembled WGS sequence"/>
</dbReference>
<evidence type="ECO:0000256" key="1">
    <source>
        <dbReference type="ARBA" id="ARBA00022737"/>
    </source>
</evidence>
<accession>A0A9P9D024</accession>
<evidence type="ECO:0000259" key="2">
    <source>
        <dbReference type="Pfam" id="PF24883"/>
    </source>
</evidence>
<proteinExistence type="predicted"/>
<gene>
    <name evidence="3" type="ORF">B0J11DRAFT_599734</name>
</gene>
<dbReference type="AlphaFoldDB" id="A0A9P9D024"/>
<evidence type="ECO:0000313" key="3">
    <source>
        <dbReference type="EMBL" id="KAH7110138.1"/>
    </source>
</evidence>
<dbReference type="OrthoDB" id="5389400at2759"/>
<name>A0A9P9D024_9PLEO</name>
<sequence length="351" mass="40664">MWTPVDVRFKDILESLPRHRRLMREDLLLLQAKAVDDAEALARDEYRRSADERLRAEESRLKISRIEQQTSEMKARLTLEGKEKRAPTPGSRQYRHSKNGLIYIDSMNFFLHLSVLVQMSSRYTRLLDKIAFCKINGTGQPRASQTELIGLIQLCVQEIEHVYFIFDGVDECSDGQALLKAISYIASFSTTRVLLSSRPIVLQLHQSTREEQRLSLRRRHIKEDIRTYFSHKIATLVEDGYLEQDPVHTLDALVEPLVSGADGMFLWATPMIKLLRSPVLCTSRRHKIITDIIHPEGLDKMYDRVLLVIAESGTLERNTAKQIFYWLAFATRPVLQLSNEFLRDITRLVRE</sequence>
<evidence type="ECO:0000313" key="4">
    <source>
        <dbReference type="Proteomes" id="UP000700596"/>
    </source>
</evidence>